<dbReference type="InterPro" id="IPR002048">
    <property type="entry name" value="EF_hand_dom"/>
</dbReference>
<keyword evidence="3" id="KW-0813">Transport</keyword>
<dbReference type="InterPro" id="IPR044880">
    <property type="entry name" value="NCX_ion-bd_dom_sf"/>
</dbReference>
<evidence type="ECO:0000256" key="13">
    <source>
        <dbReference type="ARBA" id="ARBA00023053"/>
    </source>
</evidence>
<dbReference type="GO" id="GO:0006874">
    <property type="term" value="P:intracellular calcium ion homeostasis"/>
    <property type="evidence" value="ECO:0007669"/>
    <property type="project" value="TreeGrafter"/>
</dbReference>
<dbReference type="NCBIfam" id="TIGR00367">
    <property type="entry name" value="calcium/sodium antiporter"/>
    <property type="match status" value="1"/>
</dbReference>
<dbReference type="SMART" id="SM00054">
    <property type="entry name" value="EFh"/>
    <property type="match status" value="3"/>
</dbReference>
<gene>
    <name evidence="19" type="ORF">CDEB00056_LOCUS7433</name>
</gene>
<dbReference type="AlphaFoldDB" id="A0A7S3V7V9"/>
<keyword evidence="9" id="KW-0106">Calcium</keyword>
<evidence type="ECO:0000256" key="14">
    <source>
        <dbReference type="ARBA" id="ARBA00023065"/>
    </source>
</evidence>
<feature type="transmembrane region" description="Helical" evidence="17">
    <location>
        <begin position="573"/>
        <end position="592"/>
    </location>
</feature>
<keyword evidence="13" id="KW-0915">Sodium</keyword>
<evidence type="ECO:0000256" key="8">
    <source>
        <dbReference type="ARBA" id="ARBA00022729"/>
    </source>
</evidence>
<dbReference type="PROSITE" id="PS00018">
    <property type="entry name" value="EF_HAND_1"/>
    <property type="match status" value="2"/>
</dbReference>
<dbReference type="Gene3D" id="1.20.1420.30">
    <property type="entry name" value="NCX, central ion-binding region"/>
    <property type="match status" value="2"/>
</dbReference>
<evidence type="ECO:0000256" key="9">
    <source>
        <dbReference type="ARBA" id="ARBA00022837"/>
    </source>
</evidence>
<dbReference type="PANTHER" id="PTHR10846:SF73">
    <property type="entry name" value="SODIUM_CALCIUM EXCHANGER MEMBRANE REGION DOMAIN-CONTAINING PROTEIN"/>
    <property type="match status" value="1"/>
</dbReference>
<keyword evidence="10" id="KW-0769">Symport</keyword>
<evidence type="ECO:0000256" key="11">
    <source>
        <dbReference type="ARBA" id="ARBA00022958"/>
    </source>
</evidence>
<dbReference type="Pfam" id="PF01699">
    <property type="entry name" value="Na_Ca_ex"/>
    <property type="match status" value="2"/>
</dbReference>
<protein>
    <recommendedName>
        <fullName evidence="18">EF-hand domain-containing protein</fullName>
    </recommendedName>
</protein>
<dbReference type="GO" id="GO:0005262">
    <property type="term" value="F:calcium channel activity"/>
    <property type="evidence" value="ECO:0007669"/>
    <property type="project" value="TreeGrafter"/>
</dbReference>
<evidence type="ECO:0000256" key="4">
    <source>
        <dbReference type="ARBA" id="ARBA00022449"/>
    </source>
</evidence>
<feature type="transmembrane region" description="Helical" evidence="17">
    <location>
        <begin position="221"/>
        <end position="240"/>
    </location>
</feature>
<evidence type="ECO:0000259" key="18">
    <source>
        <dbReference type="PROSITE" id="PS50222"/>
    </source>
</evidence>
<dbReference type="Pfam" id="PF13202">
    <property type="entry name" value="EF-hand_5"/>
    <property type="match status" value="1"/>
</dbReference>
<dbReference type="Pfam" id="PF13499">
    <property type="entry name" value="EF-hand_7"/>
    <property type="match status" value="1"/>
</dbReference>
<feature type="transmembrane region" description="Helical" evidence="17">
    <location>
        <begin position="612"/>
        <end position="633"/>
    </location>
</feature>
<evidence type="ECO:0000256" key="1">
    <source>
        <dbReference type="ARBA" id="ARBA00004141"/>
    </source>
</evidence>
<evidence type="ECO:0000256" key="6">
    <source>
        <dbReference type="ARBA" id="ARBA00022568"/>
    </source>
</evidence>
<dbReference type="CDD" id="cd00051">
    <property type="entry name" value="EFh"/>
    <property type="match status" value="1"/>
</dbReference>
<keyword evidence="16" id="KW-0739">Sodium transport</keyword>
<keyword evidence="4" id="KW-0050">Antiport</keyword>
<proteinExistence type="inferred from homology"/>
<feature type="domain" description="EF-hand" evidence="18">
    <location>
        <begin position="299"/>
        <end position="334"/>
    </location>
</feature>
<feature type="transmembrane region" description="Helical" evidence="17">
    <location>
        <begin position="197"/>
        <end position="214"/>
    </location>
</feature>
<feature type="domain" description="EF-hand" evidence="18">
    <location>
        <begin position="374"/>
        <end position="406"/>
    </location>
</feature>
<feature type="transmembrane region" description="Helical" evidence="17">
    <location>
        <begin position="86"/>
        <end position="106"/>
    </location>
</feature>
<dbReference type="EMBL" id="HBIO01009636">
    <property type="protein sequence ID" value="CAE0462592.1"/>
    <property type="molecule type" value="Transcribed_RNA"/>
</dbReference>
<evidence type="ECO:0000256" key="16">
    <source>
        <dbReference type="ARBA" id="ARBA00023201"/>
    </source>
</evidence>
<dbReference type="GO" id="GO:0008273">
    <property type="term" value="F:calcium, potassium:sodium antiporter activity"/>
    <property type="evidence" value="ECO:0007669"/>
    <property type="project" value="TreeGrafter"/>
</dbReference>
<keyword evidence="15 17" id="KW-0472">Membrane</keyword>
<keyword evidence="14" id="KW-0406">Ion transport</keyword>
<evidence type="ECO:0000256" key="17">
    <source>
        <dbReference type="SAM" id="Phobius"/>
    </source>
</evidence>
<evidence type="ECO:0000313" key="19">
    <source>
        <dbReference type="EMBL" id="CAE0462592.1"/>
    </source>
</evidence>
<comment type="subcellular location">
    <subcellularLocation>
        <location evidence="1">Membrane</location>
        <topology evidence="1">Multi-pass membrane protein</topology>
    </subcellularLocation>
</comment>
<dbReference type="Gene3D" id="1.10.238.10">
    <property type="entry name" value="EF-hand"/>
    <property type="match status" value="1"/>
</dbReference>
<keyword evidence="7 17" id="KW-0812">Transmembrane</keyword>
<dbReference type="InterPro" id="IPR004837">
    <property type="entry name" value="NaCa_Exmemb"/>
</dbReference>
<name>A0A7S3V7V9_9STRA</name>
<dbReference type="InterPro" id="IPR004481">
    <property type="entry name" value="K/Na/Ca-exchanger"/>
</dbReference>
<feature type="transmembrane region" description="Helical" evidence="17">
    <location>
        <begin position="471"/>
        <end position="491"/>
    </location>
</feature>
<keyword evidence="5" id="KW-0633">Potassium transport</keyword>
<keyword evidence="8" id="KW-0732">Signal</keyword>
<feature type="transmembrane region" description="Helical" evidence="17">
    <location>
        <begin position="640"/>
        <end position="658"/>
    </location>
</feature>
<accession>A0A7S3V7V9</accession>
<keyword evidence="6" id="KW-0109">Calcium transport</keyword>
<feature type="transmembrane region" description="Helical" evidence="17">
    <location>
        <begin position="538"/>
        <end position="561"/>
    </location>
</feature>
<dbReference type="GO" id="GO:0015293">
    <property type="term" value="F:symporter activity"/>
    <property type="evidence" value="ECO:0007669"/>
    <property type="project" value="UniProtKB-KW"/>
</dbReference>
<feature type="transmembrane region" description="Helical" evidence="17">
    <location>
        <begin position="503"/>
        <end position="526"/>
    </location>
</feature>
<comment type="similarity">
    <text evidence="2">Belongs to the Ca(2+):cation antiporter (CaCA) (TC 2.A.19) family. SLC24A subfamily.</text>
</comment>
<evidence type="ECO:0000256" key="5">
    <source>
        <dbReference type="ARBA" id="ARBA00022538"/>
    </source>
</evidence>
<reference evidence="19" key="1">
    <citation type="submission" date="2021-01" db="EMBL/GenBank/DDBJ databases">
        <authorList>
            <person name="Corre E."/>
            <person name="Pelletier E."/>
            <person name="Niang G."/>
            <person name="Scheremetjew M."/>
            <person name="Finn R."/>
            <person name="Kale V."/>
            <person name="Holt S."/>
            <person name="Cochrane G."/>
            <person name="Meng A."/>
            <person name="Brown T."/>
            <person name="Cohen L."/>
        </authorList>
    </citation>
    <scope>NUCLEOTIDE SEQUENCE</scope>
    <source>
        <strain evidence="19">MM31A-1</strain>
    </source>
</reference>
<dbReference type="GO" id="GO:0005886">
    <property type="term" value="C:plasma membrane"/>
    <property type="evidence" value="ECO:0007669"/>
    <property type="project" value="TreeGrafter"/>
</dbReference>
<evidence type="ECO:0000256" key="15">
    <source>
        <dbReference type="ARBA" id="ARBA00023136"/>
    </source>
</evidence>
<dbReference type="SUPFAM" id="SSF47473">
    <property type="entry name" value="EF-hand"/>
    <property type="match status" value="1"/>
</dbReference>
<dbReference type="InterPro" id="IPR011992">
    <property type="entry name" value="EF-hand-dom_pair"/>
</dbReference>
<feature type="transmembrane region" description="Helical" evidence="17">
    <location>
        <begin position="17"/>
        <end position="38"/>
    </location>
</feature>
<dbReference type="GO" id="GO:0005509">
    <property type="term" value="F:calcium ion binding"/>
    <property type="evidence" value="ECO:0007669"/>
    <property type="project" value="InterPro"/>
</dbReference>
<keyword evidence="11" id="KW-0630">Potassium</keyword>
<feature type="transmembrane region" description="Helical" evidence="17">
    <location>
        <begin position="158"/>
        <end position="177"/>
    </location>
</feature>
<organism evidence="19">
    <name type="scientific">Chaetoceros debilis</name>
    <dbReference type="NCBI Taxonomy" id="122233"/>
    <lineage>
        <taxon>Eukaryota</taxon>
        <taxon>Sar</taxon>
        <taxon>Stramenopiles</taxon>
        <taxon>Ochrophyta</taxon>
        <taxon>Bacillariophyta</taxon>
        <taxon>Coscinodiscophyceae</taxon>
        <taxon>Chaetocerotophycidae</taxon>
        <taxon>Chaetocerotales</taxon>
        <taxon>Chaetocerotaceae</taxon>
        <taxon>Chaetoceros</taxon>
    </lineage>
</organism>
<dbReference type="FunFam" id="1.20.1420.30:FF:000009">
    <property type="entry name" value="sodium/potassium/calcium exchanger 5 isoform X2"/>
    <property type="match status" value="1"/>
</dbReference>
<evidence type="ECO:0000256" key="10">
    <source>
        <dbReference type="ARBA" id="ARBA00022847"/>
    </source>
</evidence>
<dbReference type="PANTHER" id="PTHR10846">
    <property type="entry name" value="SODIUM/POTASSIUM/CALCIUM EXCHANGER"/>
    <property type="match status" value="1"/>
</dbReference>
<sequence>MTSSSITTKGGKYKYKYLVRFAFRAVLFVGLIAAFAVYNNYGRDNGNSLNGQNHDDHRRLADVNNSTDVNNVSNMNGIFQIRAEPVWLLAPYILGILYTFLALAIICDEYFVPALEEMSGENQLNLSLDIAGATLMAAGGSAPELFTSLIGTFNQSSLGFGAIVGSAVFNVLFVIGMCSLLSKDVLQLTWWPLARDTSYYAISLLTLAIFVGVVSPGEVEMWEACVLFAMYFGYVGVMAMNQRLYKMITGQDLYSDEEHNSSGSLISFRYPTSFRAGLLTLIRDPDSWLDKARIGLVSKISGNVDDVFAFVDSNGDGEISREELSIFFNKLEDNNVSDEELDKIMADLDTNNNGFVNKNEFKAWYLHSEAHVREQIRKVFENYDSNRSGGISEDEFKMMIDEVIPSLNNDDDIQEAITQLFKGGSTELTFDDFADWYLRSTYYEKQTQKVQKEEEGETLCETLSPPSNAGFFGYLKWIFLFPLVFSFAITVPDVRRKGVPGKMCYVAFVMSILWIGVFSFFMVGWAECVGATAGIPPYIMGLTFIAAGTSVPDLISSVIVARMGEGDMAVSSSIGSNIFDILVGLPLPWLIFMFYPNKPTNISKVKIGADGVWLSIMILLGMLVLIVVCIHLSKWRLTKQLGTTMFFFYLCFLVQAVVRSELSKDQVD</sequence>
<dbReference type="PROSITE" id="PS50222">
    <property type="entry name" value="EF_HAND_2"/>
    <property type="match status" value="3"/>
</dbReference>
<evidence type="ECO:0000256" key="12">
    <source>
        <dbReference type="ARBA" id="ARBA00022989"/>
    </source>
</evidence>
<evidence type="ECO:0000256" key="7">
    <source>
        <dbReference type="ARBA" id="ARBA00022692"/>
    </source>
</evidence>
<dbReference type="InterPro" id="IPR018247">
    <property type="entry name" value="EF_Hand_1_Ca_BS"/>
</dbReference>
<feature type="domain" description="EF-hand" evidence="18">
    <location>
        <begin position="336"/>
        <end position="371"/>
    </location>
</feature>
<evidence type="ECO:0000256" key="3">
    <source>
        <dbReference type="ARBA" id="ARBA00022448"/>
    </source>
</evidence>
<evidence type="ECO:0000256" key="2">
    <source>
        <dbReference type="ARBA" id="ARBA00005364"/>
    </source>
</evidence>
<keyword evidence="12 17" id="KW-1133">Transmembrane helix</keyword>